<proteinExistence type="predicted"/>
<comment type="subcellular location">
    <subcellularLocation>
        <location evidence="1">Membrane</location>
        <topology evidence="1">Multi-pass membrane protein</topology>
    </subcellularLocation>
</comment>
<evidence type="ECO:0000313" key="7">
    <source>
        <dbReference type="Proteomes" id="UP001597480"/>
    </source>
</evidence>
<keyword evidence="7" id="KW-1185">Reference proteome</keyword>
<comment type="caution">
    <text evidence="6">The sequence shown here is derived from an EMBL/GenBank/DDBJ whole genome shotgun (WGS) entry which is preliminary data.</text>
</comment>
<keyword evidence="4 5" id="KW-0472">Membrane</keyword>
<dbReference type="PANTHER" id="PTHR37306">
    <property type="entry name" value="COLICIN V PRODUCTION PROTEIN"/>
    <property type="match status" value="1"/>
</dbReference>
<reference evidence="7" key="1">
    <citation type="journal article" date="2019" name="Int. J. Syst. Evol. Microbiol.">
        <title>The Global Catalogue of Microorganisms (GCM) 10K type strain sequencing project: providing services to taxonomists for standard genome sequencing and annotation.</title>
        <authorList>
            <consortium name="The Broad Institute Genomics Platform"/>
            <consortium name="The Broad Institute Genome Sequencing Center for Infectious Disease"/>
            <person name="Wu L."/>
            <person name="Ma J."/>
        </authorList>
    </citation>
    <scope>NUCLEOTIDE SEQUENCE [LARGE SCALE GENOMIC DNA]</scope>
    <source>
        <strain evidence="7">KCTC 42107</strain>
    </source>
</reference>
<dbReference type="PANTHER" id="PTHR37306:SF1">
    <property type="entry name" value="COLICIN V PRODUCTION PROTEIN"/>
    <property type="match status" value="1"/>
</dbReference>
<protein>
    <submittedName>
        <fullName evidence="6">CvpA family protein</fullName>
    </submittedName>
</protein>
<keyword evidence="2 5" id="KW-0812">Transmembrane</keyword>
<dbReference type="Proteomes" id="UP001597480">
    <property type="component" value="Unassembled WGS sequence"/>
</dbReference>
<feature type="transmembrane region" description="Helical" evidence="5">
    <location>
        <begin position="104"/>
        <end position="123"/>
    </location>
</feature>
<gene>
    <name evidence="6" type="ORF">ACFSR3_01995</name>
</gene>
<evidence type="ECO:0000256" key="3">
    <source>
        <dbReference type="ARBA" id="ARBA00022989"/>
    </source>
</evidence>
<keyword evidence="3 5" id="KW-1133">Transmembrane helix</keyword>
<sequence>MTFLDIILFCFLVWGVISGLRKGLFVELASLVSLLLGIYVAIKFSGAVGHYLDGSLPEDPKTAAITAFIITFIAVVVGITLLAKVLTKIADFSGLGLMNRILGAFFGLLRMILVLSVVLTLFVKINFNNTFASQETLDKSMFFNPILKVSNMIFPTLKEWFVEAGKQ</sequence>
<dbReference type="InterPro" id="IPR003825">
    <property type="entry name" value="Colicin-V_CvpA"/>
</dbReference>
<evidence type="ECO:0000256" key="1">
    <source>
        <dbReference type="ARBA" id="ARBA00004141"/>
    </source>
</evidence>
<feature type="transmembrane region" description="Helical" evidence="5">
    <location>
        <begin position="64"/>
        <end position="83"/>
    </location>
</feature>
<feature type="transmembrane region" description="Helical" evidence="5">
    <location>
        <begin position="31"/>
        <end position="52"/>
    </location>
</feature>
<name>A0ABW5NNZ4_9FLAO</name>
<dbReference type="Pfam" id="PF02674">
    <property type="entry name" value="Colicin_V"/>
    <property type="match status" value="1"/>
</dbReference>
<evidence type="ECO:0000256" key="4">
    <source>
        <dbReference type="ARBA" id="ARBA00023136"/>
    </source>
</evidence>
<feature type="transmembrane region" description="Helical" evidence="5">
    <location>
        <begin position="6"/>
        <end position="24"/>
    </location>
</feature>
<dbReference type="RefSeq" id="WP_379819488.1">
    <property type="nucleotide sequence ID" value="NZ_JBHUMD010000003.1"/>
</dbReference>
<organism evidence="6 7">
    <name type="scientific">Flavobacterium suzhouense</name>
    <dbReference type="NCBI Taxonomy" id="1529638"/>
    <lineage>
        <taxon>Bacteria</taxon>
        <taxon>Pseudomonadati</taxon>
        <taxon>Bacteroidota</taxon>
        <taxon>Flavobacteriia</taxon>
        <taxon>Flavobacteriales</taxon>
        <taxon>Flavobacteriaceae</taxon>
        <taxon>Flavobacterium</taxon>
    </lineage>
</organism>
<dbReference type="EMBL" id="JBHUMD010000003">
    <property type="protein sequence ID" value="MFD2600816.1"/>
    <property type="molecule type" value="Genomic_DNA"/>
</dbReference>
<accession>A0ABW5NNZ4</accession>
<evidence type="ECO:0000256" key="5">
    <source>
        <dbReference type="SAM" id="Phobius"/>
    </source>
</evidence>
<evidence type="ECO:0000256" key="2">
    <source>
        <dbReference type="ARBA" id="ARBA00022692"/>
    </source>
</evidence>
<evidence type="ECO:0000313" key="6">
    <source>
        <dbReference type="EMBL" id="MFD2600816.1"/>
    </source>
</evidence>